<dbReference type="FunFam" id="3.30.720.10:FF:000001">
    <property type="entry name" value="Signal recognition particle 9 kDa protein"/>
    <property type="match status" value="1"/>
</dbReference>
<gene>
    <name evidence="11" type="ORF">SACU0126_LOCUS16523</name>
</gene>
<keyword evidence="6" id="KW-0733">Signal recognition particle</keyword>
<comment type="subcellular location">
    <subcellularLocation>
        <location evidence="1">Cytoplasm</location>
    </subcellularLocation>
</comment>
<protein>
    <recommendedName>
        <fullName evidence="3">Signal recognition particle 9 kDa protein</fullName>
    </recommendedName>
</protein>
<dbReference type="PANTHER" id="PTHR12834">
    <property type="entry name" value="SIGNAL RECOGNITION PARTICLE 9 KDA PROTEIN"/>
    <property type="match status" value="1"/>
</dbReference>
<evidence type="ECO:0000256" key="2">
    <source>
        <dbReference type="ARBA" id="ARBA00009193"/>
    </source>
</evidence>
<dbReference type="InterPro" id="IPR009018">
    <property type="entry name" value="Signal_recog_particle_SRP9/14"/>
</dbReference>
<comment type="similarity">
    <text evidence="2">Belongs to the SRP9 family.</text>
</comment>
<dbReference type="PANTHER" id="PTHR12834:SF12">
    <property type="entry name" value="SIGNAL RECOGNITION PARTICLE 9 KDA PROTEIN"/>
    <property type="match status" value="1"/>
</dbReference>
<evidence type="ECO:0000256" key="4">
    <source>
        <dbReference type="ARBA" id="ARBA00022490"/>
    </source>
</evidence>
<proteinExistence type="inferred from homology"/>
<dbReference type="GO" id="GO:0008312">
    <property type="term" value="F:7S RNA binding"/>
    <property type="evidence" value="ECO:0007669"/>
    <property type="project" value="InterPro"/>
</dbReference>
<keyword evidence="7" id="KW-0687">Ribonucleoprotein</keyword>
<dbReference type="InterPro" id="IPR039432">
    <property type="entry name" value="SRP9_dom"/>
</dbReference>
<name>A0A7S3WIU2_9SPIT</name>
<evidence type="ECO:0000259" key="10">
    <source>
        <dbReference type="Pfam" id="PF05486"/>
    </source>
</evidence>
<sequence length="111" mass="12924">MVYINDWDAFFHESEKLYLEHPAHTRYTLKYRHTDGKVVLKVTNDRVCLQFVTDQATDLKRIERLNNLFFTYMCGQDPHDSEADAADAGSRGDRPVSQEESGTSKKRRGKR</sequence>
<evidence type="ECO:0000256" key="7">
    <source>
        <dbReference type="ARBA" id="ARBA00023274"/>
    </source>
</evidence>
<evidence type="ECO:0000256" key="8">
    <source>
        <dbReference type="ARBA" id="ARBA00045462"/>
    </source>
</evidence>
<evidence type="ECO:0000256" key="5">
    <source>
        <dbReference type="ARBA" id="ARBA00022884"/>
    </source>
</evidence>
<evidence type="ECO:0000256" key="1">
    <source>
        <dbReference type="ARBA" id="ARBA00004496"/>
    </source>
</evidence>
<dbReference type="EMBL" id="HBIQ01051908">
    <property type="protein sequence ID" value="CAE0560324.1"/>
    <property type="molecule type" value="Transcribed_RNA"/>
</dbReference>
<dbReference type="InterPro" id="IPR039914">
    <property type="entry name" value="SRP9-like"/>
</dbReference>
<organism evidence="11">
    <name type="scientific">Strombidinopsis acuminata</name>
    <dbReference type="NCBI Taxonomy" id="141414"/>
    <lineage>
        <taxon>Eukaryota</taxon>
        <taxon>Sar</taxon>
        <taxon>Alveolata</taxon>
        <taxon>Ciliophora</taxon>
        <taxon>Intramacronucleata</taxon>
        <taxon>Spirotrichea</taxon>
        <taxon>Choreotrichia</taxon>
        <taxon>Choreotrichida</taxon>
        <taxon>Strombidinopsidae</taxon>
        <taxon>Strombidinopsis</taxon>
    </lineage>
</organism>
<feature type="domain" description="SRP9" evidence="10">
    <location>
        <begin position="5"/>
        <end position="66"/>
    </location>
</feature>
<dbReference type="GO" id="GO:0005829">
    <property type="term" value="C:cytosol"/>
    <property type="evidence" value="ECO:0007669"/>
    <property type="project" value="UniProtKB-ARBA"/>
</dbReference>
<reference evidence="11" key="1">
    <citation type="submission" date="2021-01" db="EMBL/GenBank/DDBJ databases">
        <authorList>
            <person name="Corre E."/>
            <person name="Pelletier E."/>
            <person name="Niang G."/>
            <person name="Scheremetjew M."/>
            <person name="Finn R."/>
            <person name="Kale V."/>
            <person name="Holt S."/>
            <person name="Cochrane G."/>
            <person name="Meng A."/>
            <person name="Brown T."/>
            <person name="Cohen L."/>
        </authorList>
    </citation>
    <scope>NUCLEOTIDE SEQUENCE</scope>
    <source>
        <strain evidence="11">SPMC142</strain>
    </source>
</reference>
<dbReference type="AlphaFoldDB" id="A0A7S3WIU2"/>
<dbReference type="SUPFAM" id="SSF54762">
    <property type="entry name" value="Signal recognition particle alu RNA binding heterodimer, SRP9/14"/>
    <property type="match status" value="1"/>
</dbReference>
<dbReference type="Pfam" id="PF05486">
    <property type="entry name" value="SRP9-21"/>
    <property type="match status" value="1"/>
</dbReference>
<dbReference type="Gene3D" id="3.30.720.10">
    <property type="entry name" value="Signal recognition particle alu RNA binding heterodimer, srp9/1"/>
    <property type="match status" value="1"/>
</dbReference>
<evidence type="ECO:0000256" key="3">
    <source>
        <dbReference type="ARBA" id="ARBA00020414"/>
    </source>
</evidence>
<evidence type="ECO:0000256" key="9">
    <source>
        <dbReference type="SAM" id="MobiDB-lite"/>
    </source>
</evidence>
<evidence type="ECO:0000256" key="6">
    <source>
        <dbReference type="ARBA" id="ARBA00023135"/>
    </source>
</evidence>
<keyword evidence="5" id="KW-0694">RNA-binding</keyword>
<accession>A0A7S3WIU2</accession>
<feature type="region of interest" description="Disordered" evidence="9">
    <location>
        <begin position="80"/>
        <end position="111"/>
    </location>
</feature>
<dbReference type="GO" id="GO:0006614">
    <property type="term" value="P:SRP-dependent cotranslational protein targeting to membrane"/>
    <property type="evidence" value="ECO:0007669"/>
    <property type="project" value="InterPro"/>
</dbReference>
<comment type="function">
    <text evidence="8">Component of the signal recognition particle (SRP) complex, a ribonucleoprotein complex that mediates the cotranslational targeting of secretory and membrane proteins to the endoplasmic reticulum (ER). SRP9 together with SRP14 and the Alu portion of the SRP RNA, constitutes the elongation arrest domain of SRP. The complex of SRP9 and SRP14 is required for SRP RNA binding.</text>
</comment>
<evidence type="ECO:0000313" key="11">
    <source>
        <dbReference type="EMBL" id="CAE0560324.1"/>
    </source>
</evidence>
<dbReference type="GO" id="GO:0005786">
    <property type="term" value="C:signal recognition particle, endoplasmic reticulum targeting"/>
    <property type="evidence" value="ECO:0007669"/>
    <property type="project" value="UniProtKB-KW"/>
</dbReference>
<keyword evidence="4" id="KW-0963">Cytoplasm</keyword>